<organism evidence="3 4">
    <name type="scientific">Podospora didyma</name>
    <dbReference type="NCBI Taxonomy" id="330526"/>
    <lineage>
        <taxon>Eukaryota</taxon>
        <taxon>Fungi</taxon>
        <taxon>Dikarya</taxon>
        <taxon>Ascomycota</taxon>
        <taxon>Pezizomycotina</taxon>
        <taxon>Sordariomycetes</taxon>
        <taxon>Sordariomycetidae</taxon>
        <taxon>Sordariales</taxon>
        <taxon>Podosporaceae</taxon>
        <taxon>Podospora</taxon>
    </lineage>
</organism>
<accession>A0AAE0K5N7</accession>
<evidence type="ECO:0000313" key="4">
    <source>
        <dbReference type="Proteomes" id="UP001285441"/>
    </source>
</evidence>
<dbReference type="EMBL" id="JAULSW010000009">
    <property type="protein sequence ID" value="KAK3370608.1"/>
    <property type="molecule type" value="Genomic_DNA"/>
</dbReference>
<dbReference type="Proteomes" id="UP001285441">
    <property type="component" value="Unassembled WGS sequence"/>
</dbReference>
<dbReference type="Pfam" id="PF13365">
    <property type="entry name" value="Trypsin_2"/>
    <property type="match status" value="1"/>
</dbReference>
<dbReference type="Gene3D" id="2.40.10.10">
    <property type="entry name" value="Trypsin-like serine proteases"/>
    <property type="match status" value="2"/>
</dbReference>
<evidence type="ECO:0000313" key="3">
    <source>
        <dbReference type="EMBL" id="KAK3370608.1"/>
    </source>
</evidence>
<dbReference type="InterPro" id="IPR009003">
    <property type="entry name" value="Peptidase_S1_PA"/>
</dbReference>
<evidence type="ECO:0000256" key="1">
    <source>
        <dbReference type="ARBA" id="ARBA00022729"/>
    </source>
</evidence>
<dbReference type="AlphaFoldDB" id="A0AAE0K5N7"/>
<dbReference type="SUPFAM" id="SSF50494">
    <property type="entry name" value="Trypsin-like serine proteases"/>
    <property type="match status" value="1"/>
</dbReference>
<name>A0AAE0K5N7_9PEZI</name>
<feature type="signal peptide" evidence="2">
    <location>
        <begin position="1"/>
        <end position="21"/>
    </location>
</feature>
<reference evidence="3" key="2">
    <citation type="submission" date="2023-06" db="EMBL/GenBank/DDBJ databases">
        <authorList>
            <consortium name="Lawrence Berkeley National Laboratory"/>
            <person name="Haridas S."/>
            <person name="Hensen N."/>
            <person name="Bonometti L."/>
            <person name="Westerberg I."/>
            <person name="Brannstrom I.O."/>
            <person name="Guillou S."/>
            <person name="Cros-Aarteil S."/>
            <person name="Calhoun S."/>
            <person name="Kuo A."/>
            <person name="Mondo S."/>
            <person name="Pangilinan J."/>
            <person name="Riley R."/>
            <person name="LaButti K."/>
            <person name="Andreopoulos B."/>
            <person name="Lipzen A."/>
            <person name="Chen C."/>
            <person name="Yanf M."/>
            <person name="Daum C."/>
            <person name="Ng V."/>
            <person name="Clum A."/>
            <person name="Steindorff A."/>
            <person name="Ohm R."/>
            <person name="Martin F."/>
            <person name="Silar P."/>
            <person name="Natvig D."/>
            <person name="Lalanne C."/>
            <person name="Gautier V."/>
            <person name="Ament-velasquez S.L."/>
            <person name="Kruys A."/>
            <person name="Hutchinson M.I."/>
            <person name="Powell A.J."/>
            <person name="Barry K."/>
            <person name="Miller A.N."/>
            <person name="Grigoriev I.V."/>
            <person name="Debuchy R."/>
            <person name="Gladieux P."/>
            <person name="Thoren M.H."/>
            <person name="Johannesson H."/>
        </authorList>
    </citation>
    <scope>NUCLEOTIDE SEQUENCE</scope>
    <source>
        <strain evidence="3">CBS 232.78</strain>
    </source>
</reference>
<dbReference type="PANTHER" id="PTHR15462">
    <property type="entry name" value="SERINE PROTEASE"/>
    <property type="match status" value="1"/>
</dbReference>
<reference evidence="3" key="1">
    <citation type="journal article" date="2023" name="Mol. Phylogenet. Evol.">
        <title>Genome-scale phylogeny and comparative genomics of the fungal order Sordariales.</title>
        <authorList>
            <person name="Hensen N."/>
            <person name="Bonometti L."/>
            <person name="Westerberg I."/>
            <person name="Brannstrom I.O."/>
            <person name="Guillou S."/>
            <person name="Cros-Aarteil S."/>
            <person name="Calhoun S."/>
            <person name="Haridas S."/>
            <person name="Kuo A."/>
            <person name="Mondo S."/>
            <person name="Pangilinan J."/>
            <person name="Riley R."/>
            <person name="LaButti K."/>
            <person name="Andreopoulos B."/>
            <person name="Lipzen A."/>
            <person name="Chen C."/>
            <person name="Yan M."/>
            <person name="Daum C."/>
            <person name="Ng V."/>
            <person name="Clum A."/>
            <person name="Steindorff A."/>
            <person name="Ohm R.A."/>
            <person name="Martin F."/>
            <person name="Silar P."/>
            <person name="Natvig D.O."/>
            <person name="Lalanne C."/>
            <person name="Gautier V."/>
            <person name="Ament-Velasquez S.L."/>
            <person name="Kruys A."/>
            <person name="Hutchinson M.I."/>
            <person name="Powell A.J."/>
            <person name="Barry K."/>
            <person name="Miller A.N."/>
            <person name="Grigoriev I.V."/>
            <person name="Debuchy R."/>
            <person name="Gladieux P."/>
            <person name="Hiltunen Thoren M."/>
            <person name="Johannesson H."/>
        </authorList>
    </citation>
    <scope>NUCLEOTIDE SEQUENCE</scope>
    <source>
        <strain evidence="3">CBS 232.78</strain>
    </source>
</reference>
<evidence type="ECO:0000256" key="2">
    <source>
        <dbReference type="SAM" id="SignalP"/>
    </source>
</evidence>
<feature type="chain" id="PRO_5042161563" evidence="2">
    <location>
        <begin position="22"/>
        <end position="361"/>
    </location>
</feature>
<keyword evidence="1 2" id="KW-0732">Signal</keyword>
<keyword evidence="4" id="KW-1185">Reference proteome</keyword>
<protein>
    <submittedName>
        <fullName evidence="3">Trypsin-like cysteine/serine peptidase domain-containing protein</fullName>
    </submittedName>
</protein>
<gene>
    <name evidence="3" type="ORF">B0H63DRAFT_487299</name>
</gene>
<sequence>MRFHLSFAATWLLAISDLTWAAPFNITDTIRLPIPPIRWPICTLPPPTPKLMRITHDELIKRISPFMPGFDPKGISNNTGFRPPKLNFTRIPETRLTRDIHLKQFLTIAPRSTQLFIHSQVLDVTRKAFPYSTMGKVFLRDGTGRVGHCTGTSVGHNLLLTANHCVPWDSPPDRKWTMEFVPGYDGLAEPASDAKPFGSAFAVYCVGVDDEVIDGRDYALCKLNSNIGETDIGWLRWKASGDDAFYYNGDWSSVGYPYTFRDGNVPTTDSAPVKIEKVNNDGTDGKVLMSAPYVEQGWSGGPLFGYVGDPDEEEYGPWIVGVVSASVSMSFYEHIFADYTFHAAGVRMGQLIEWGWKEWIN</sequence>
<dbReference type="PANTHER" id="PTHR15462:SF8">
    <property type="entry name" value="SERINE PROTEASE"/>
    <property type="match status" value="1"/>
</dbReference>
<dbReference type="InterPro" id="IPR043504">
    <property type="entry name" value="Peptidase_S1_PA_chymotrypsin"/>
</dbReference>
<dbReference type="InterPro" id="IPR050966">
    <property type="entry name" value="Glutamyl_endopeptidase"/>
</dbReference>
<comment type="caution">
    <text evidence="3">The sequence shown here is derived from an EMBL/GenBank/DDBJ whole genome shotgun (WGS) entry which is preliminary data.</text>
</comment>
<proteinExistence type="predicted"/>